<evidence type="ECO:0000313" key="3">
    <source>
        <dbReference type="Proteomes" id="UP001597119"/>
    </source>
</evidence>
<evidence type="ECO:0000256" key="1">
    <source>
        <dbReference type="SAM" id="MobiDB-lite"/>
    </source>
</evidence>
<dbReference type="AlphaFoldDB" id="A0ABD6C934"/>
<evidence type="ECO:0000313" key="2">
    <source>
        <dbReference type="EMBL" id="MFD1586319.1"/>
    </source>
</evidence>
<dbReference type="Pfam" id="PF20575">
    <property type="entry name" value="HTH_63"/>
    <property type="match status" value="1"/>
</dbReference>
<dbReference type="Proteomes" id="UP001597119">
    <property type="component" value="Unassembled WGS sequence"/>
</dbReference>
<feature type="compositionally biased region" description="Basic and acidic residues" evidence="1">
    <location>
        <begin position="8"/>
        <end position="24"/>
    </location>
</feature>
<keyword evidence="3" id="KW-1185">Reference proteome</keyword>
<feature type="region of interest" description="Disordered" evidence="1">
    <location>
        <begin position="1"/>
        <end position="31"/>
    </location>
</feature>
<reference evidence="2 3" key="1">
    <citation type="journal article" date="2019" name="Int. J. Syst. Evol. Microbiol.">
        <title>The Global Catalogue of Microorganisms (GCM) 10K type strain sequencing project: providing services to taxonomists for standard genome sequencing and annotation.</title>
        <authorList>
            <consortium name="The Broad Institute Genomics Platform"/>
            <consortium name="The Broad Institute Genome Sequencing Center for Infectious Disease"/>
            <person name="Wu L."/>
            <person name="Ma J."/>
        </authorList>
    </citation>
    <scope>NUCLEOTIDE SEQUENCE [LARGE SCALE GENOMIC DNA]</scope>
    <source>
        <strain evidence="2 3">CGMCC 1.12125</strain>
    </source>
</reference>
<accession>A0ABD6C934</accession>
<gene>
    <name evidence="2" type="ORF">ACFR9U_04955</name>
</gene>
<protein>
    <submittedName>
        <fullName evidence="2">HTH domain-containing protein</fullName>
    </submittedName>
</protein>
<dbReference type="EMBL" id="JBHUDJ010000002">
    <property type="protein sequence ID" value="MFD1586319.1"/>
    <property type="molecule type" value="Genomic_DNA"/>
</dbReference>
<dbReference type="RefSeq" id="WP_247380037.1">
    <property type="nucleotide sequence ID" value="NZ_JALLGV010000007.1"/>
</dbReference>
<dbReference type="InterPro" id="IPR046783">
    <property type="entry name" value="HTH_63"/>
</dbReference>
<name>A0ABD6C934_9EURY</name>
<proteinExistence type="predicted"/>
<comment type="caution">
    <text evidence="2">The sequence shown here is derived from an EMBL/GenBank/DDBJ whole genome shotgun (WGS) entry which is preliminary data.</text>
</comment>
<sequence>MVANAVEVETRDSSESDATTRSEEEMTDGESADAFAVTAHLRASPTGAAARRQQAVLDRLRSLEATGTIEDLTIERWGARVNVPVSEADRDDAVALYAELERAAARTGVQLEPFFESRKAVGGLLSSGPPTERIIVFPVVSITIRRAGELTGLYPCWSDGVHERVEDCLGALANDDPVENLD</sequence>
<organism evidence="2 3">
    <name type="scientific">Halorientalis brevis</name>
    <dbReference type="NCBI Taxonomy" id="1126241"/>
    <lineage>
        <taxon>Archaea</taxon>
        <taxon>Methanobacteriati</taxon>
        <taxon>Methanobacteriota</taxon>
        <taxon>Stenosarchaea group</taxon>
        <taxon>Halobacteria</taxon>
        <taxon>Halobacteriales</taxon>
        <taxon>Haloarculaceae</taxon>
        <taxon>Halorientalis</taxon>
    </lineage>
</organism>